<dbReference type="AlphaFoldDB" id="A0A6M5YQB6"/>
<reference evidence="3" key="1">
    <citation type="submission" date="2020-05" db="EMBL/GenBank/DDBJ databases">
        <title>Frigoriglobus tundricola gen. nov., sp. nov., a psychrotolerant cellulolytic planctomycete of the family Gemmataceae with two divergent copies of 16S rRNA gene.</title>
        <authorList>
            <person name="Kulichevskaya I.S."/>
            <person name="Ivanova A.A."/>
            <person name="Naumoff D.G."/>
            <person name="Beletsky A.V."/>
            <person name="Rijpstra W.I.C."/>
            <person name="Sinninghe Damste J.S."/>
            <person name="Mardanov A.V."/>
            <person name="Ravin N.V."/>
            <person name="Dedysh S.N."/>
        </authorList>
    </citation>
    <scope>NUCLEOTIDE SEQUENCE [LARGE SCALE GENOMIC DNA]</scope>
    <source>
        <strain evidence="3">PL17</strain>
    </source>
</reference>
<feature type="coiled-coil region" evidence="1">
    <location>
        <begin position="101"/>
        <end position="128"/>
    </location>
</feature>
<dbReference type="EMBL" id="CP053452">
    <property type="protein sequence ID" value="QJW95620.1"/>
    <property type="molecule type" value="Genomic_DNA"/>
</dbReference>
<gene>
    <name evidence="2" type="ORF">FTUN_3171</name>
</gene>
<evidence type="ECO:0000313" key="2">
    <source>
        <dbReference type="EMBL" id="QJW95620.1"/>
    </source>
</evidence>
<organism evidence="2 3">
    <name type="scientific">Frigoriglobus tundricola</name>
    <dbReference type="NCBI Taxonomy" id="2774151"/>
    <lineage>
        <taxon>Bacteria</taxon>
        <taxon>Pseudomonadati</taxon>
        <taxon>Planctomycetota</taxon>
        <taxon>Planctomycetia</taxon>
        <taxon>Gemmatales</taxon>
        <taxon>Gemmataceae</taxon>
        <taxon>Frigoriglobus</taxon>
    </lineage>
</organism>
<proteinExistence type="predicted"/>
<dbReference type="Proteomes" id="UP000503447">
    <property type="component" value="Chromosome"/>
</dbReference>
<name>A0A6M5YQB6_9BACT</name>
<dbReference type="KEGG" id="ftj:FTUN_3171"/>
<accession>A0A6M5YQB6</accession>
<evidence type="ECO:0000313" key="3">
    <source>
        <dbReference type="Proteomes" id="UP000503447"/>
    </source>
</evidence>
<protein>
    <submittedName>
        <fullName evidence="2">Uncharacterized protein</fullName>
    </submittedName>
</protein>
<sequence>MAENERIGRGQGSEVLAAELASGATVAQAASKAGVSEATAYRRLRDPEFVAQVRELRSLAVRSAAGRLAVAMSKAAGVLEALLTSETETTRLRAADRLLDHAVKTAEVLELEQRVEELERMAAIQRDEKRR</sequence>
<keyword evidence="1" id="KW-0175">Coiled coil</keyword>
<keyword evidence="3" id="KW-1185">Reference proteome</keyword>
<evidence type="ECO:0000256" key="1">
    <source>
        <dbReference type="SAM" id="Coils"/>
    </source>
</evidence>